<comment type="caution">
    <text evidence="2">The sequence shown here is derived from an EMBL/GenBank/DDBJ whole genome shotgun (WGS) entry which is preliminary data.</text>
</comment>
<keyword evidence="1" id="KW-0812">Transmembrane</keyword>
<evidence type="ECO:0000313" key="3">
    <source>
        <dbReference type="Proteomes" id="UP000299102"/>
    </source>
</evidence>
<dbReference type="OrthoDB" id="5593352at2759"/>
<keyword evidence="1" id="KW-1133">Transmembrane helix</keyword>
<dbReference type="Proteomes" id="UP000299102">
    <property type="component" value="Unassembled WGS sequence"/>
</dbReference>
<name>A0A4C1XVC8_EUMVA</name>
<organism evidence="2 3">
    <name type="scientific">Eumeta variegata</name>
    <name type="common">Bagworm moth</name>
    <name type="synonym">Eumeta japonica</name>
    <dbReference type="NCBI Taxonomy" id="151549"/>
    <lineage>
        <taxon>Eukaryota</taxon>
        <taxon>Metazoa</taxon>
        <taxon>Ecdysozoa</taxon>
        <taxon>Arthropoda</taxon>
        <taxon>Hexapoda</taxon>
        <taxon>Insecta</taxon>
        <taxon>Pterygota</taxon>
        <taxon>Neoptera</taxon>
        <taxon>Endopterygota</taxon>
        <taxon>Lepidoptera</taxon>
        <taxon>Glossata</taxon>
        <taxon>Ditrysia</taxon>
        <taxon>Tineoidea</taxon>
        <taxon>Psychidae</taxon>
        <taxon>Oiketicinae</taxon>
        <taxon>Eumeta</taxon>
    </lineage>
</organism>
<feature type="transmembrane region" description="Helical" evidence="1">
    <location>
        <begin position="12"/>
        <end position="31"/>
    </location>
</feature>
<sequence>MPSVPRGARRAGGRGCCIIVLVTIVFSSLHYQPVSLEALTSKCLNGKNQLKNGKLLIIVGSRPFPRHGVLIGVDFNREEWIKIFFELGFDQASYAMATSRRKEQKKLDCVFIRLQAFKTQ</sequence>
<protein>
    <submittedName>
        <fullName evidence="2">Uncharacterized protein</fullName>
    </submittedName>
</protein>
<keyword evidence="1" id="KW-0472">Membrane</keyword>
<gene>
    <name evidence="2" type="ORF">EVAR_81847_1</name>
</gene>
<dbReference type="AlphaFoldDB" id="A0A4C1XVC8"/>
<proteinExistence type="predicted"/>
<keyword evidence="3" id="KW-1185">Reference proteome</keyword>
<dbReference type="EMBL" id="BGZK01000950">
    <property type="protein sequence ID" value="GBP66189.1"/>
    <property type="molecule type" value="Genomic_DNA"/>
</dbReference>
<accession>A0A4C1XVC8</accession>
<evidence type="ECO:0000256" key="1">
    <source>
        <dbReference type="SAM" id="Phobius"/>
    </source>
</evidence>
<reference evidence="2 3" key="1">
    <citation type="journal article" date="2019" name="Commun. Biol.">
        <title>The bagworm genome reveals a unique fibroin gene that provides high tensile strength.</title>
        <authorList>
            <person name="Kono N."/>
            <person name="Nakamura H."/>
            <person name="Ohtoshi R."/>
            <person name="Tomita M."/>
            <person name="Numata K."/>
            <person name="Arakawa K."/>
        </authorList>
    </citation>
    <scope>NUCLEOTIDE SEQUENCE [LARGE SCALE GENOMIC DNA]</scope>
</reference>
<evidence type="ECO:0000313" key="2">
    <source>
        <dbReference type="EMBL" id="GBP66189.1"/>
    </source>
</evidence>